<proteinExistence type="inferred from homology"/>
<dbReference type="AlphaFoldDB" id="A0A239IV54"/>
<dbReference type="InterPro" id="IPR023346">
    <property type="entry name" value="Lysozyme-like_dom_sf"/>
</dbReference>
<dbReference type="Proteomes" id="UP000198393">
    <property type="component" value="Unassembled WGS sequence"/>
</dbReference>
<reference evidence="3 4" key="1">
    <citation type="submission" date="2017-06" db="EMBL/GenBank/DDBJ databases">
        <authorList>
            <person name="Kim H.J."/>
            <person name="Triplett B.A."/>
        </authorList>
    </citation>
    <scope>NUCLEOTIDE SEQUENCE [LARGE SCALE GENOMIC DNA]</scope>
    <source>
        <strain evidence="3 4">DSM 19307</strain>
    </source>
</reference>
<comment type="similarity">
    <text evidence="1">Belongs to the transglycosylase Slt family.</text>
</comment>
<dbReference type="PANTHER" id="PTHR37423:SF2">
    <property type="entry name" value="MEMBRANE-BOUND LYTIC MUREIN TRANSGLYCOSYLASE C"/>
    <property type="match status" value="1"/>
</dbReference>
<dbReference type="PANTHER" id="PTHR37423">
    <property type="entry name" value="SOLUBLE LYTIC MUREIN TRANSGLYCOSYLASE-RELATED"/>
    <property type="match status" value="1"/>
</dbReference>
<dbReference type="InterPro" id="IPR000189">
    <property type="entry name" value="Transglyc_AS"/>
</dbReference>
<evidence type="ECO:0000256" key="1">
    <source>
        <dbReference type="ARBA" id="ARBA00007734"/>
    </source>
</evidence>
<feature type="domain" description="LysM" evidence="2">
    <location>
        <begin position="404"/>
        <end position="447"/>
    </location>
</feature>
<dbReference type="SUPFAM" id="SSF54106">
    <property type="entry name" value="LysM domain"/>
    <property type="match status" value="2"/>
</dbReference>
<sequence>MIRKWFLLGIMFISLVGRGQEFQLTEVIPDYTYDEVADRMSCIENEVPLVFNERVMAFVDYFAIKDREYTEDIVRKKELYFPIFSETLAKHNMPEELKYLAIVESGLRPNAISRANAVGLWQFISSTGKMYGLHSNWYVDDRMDPYEATDAAARHLRDLYNMFDSWELALAAYNCGPGNVRKAIRRSGYKREFWEIYRYLPRETRSYVPQFVAITYLFNHLEEHGFDPRAEHFYPEMDTIMISQYFHVETFCNQVGLCLDDMLLWNPQIKRGALPEGTKNFALNIPVEWKEEIVANRVSLYDTASKVGKEHLDYLARNTPGSTYGRERLYYRVRSGDVLGTIAQQYGVRVSDIRSWNGIRGNLIRVGQRLSIWVLPTYNSSNKSLYTASTPPTPKTSAPLAGGSVYTVKSGDSLWSISRNNNTSIEKLKQANRLTTNTIKPGQSLVIPN</sequence>
<dbReference type="Gene3D" id="3.10.350.10">
    <property type="entry name" value="LysM domain"/>
    <property type="match status" value="2"/>
</dbReference>
<evidence type="ECO:0000313" key="3">
    <source>
        <dbReference type="EMBL" id="SNS97471.1"/>
    </source>
</evidence>
<dbReference type="CDD" id="cd00118">
    <property type="entry name" value="LysM"/>
    <property type="match status" value="2"/>
</dbReference>
<dbReference type="PROSITE" id="PS00922">
    <property type="entry name" value="TRANSGLYCOSYLASE"/>
    <property type="match status" value="1"/>
</dbReference>
<dbReference type="GO" id="GO:0008933">
    <property type="term" value="F:peptidoglycan lytic transglycosylase activity"/>
    <property type="evidence" value="ECO:0007669"/>
    <property type="project" value="InterPro"/>
</dbReference>
<evidence type="ECO:0000259" key="2">
    <source>
        <dbReference type="PROSITE" id="PS51782"/>
    </source>
</evidence>
<dbReference type="OrthoDB" id="9815002at2"/>
<dbReference type="CDD" id="cd16894">
    <property type="entry name" value="MltD-like"/>
    <property type="match status" value="1"/>
</dbReference>
<dbReference type="RefSeq" id="WP_089356583.1">
    <property type="nucleotide sequence ID" value="NZ_FZPD01000003.1"/>
</dbReference>
<keyword evidence="4" id="KW-1185">Reference proteome</keyword>
<gene>
    <name evidence="3" type="ORF">SAMN05421640_1848</name>
</gene>
<dbReference type="InterPro" id="IPR018392">
    <property type="entry name" value="LysM"/>
</dbReference>
<dbReference type="EMBL" id="FZPD01000003">
    <property type="protein sequence ID" value="SNS97471.1"/>
    <property type="molecule type" value="Genomic_DNA"/>
</dbReference>
<protein>
    <submittedName>
        <fullName evidence="3">Membrane-bound lytic murein transglycosylase D</fullName>
    </submittedName>
</protein>
<evidence type="ECO:0000313" key="4">
    <source>
        <dbReference type="Proteomes" id="UP000198393"/>
    </source>
</evidence>
<dbReference type="GO" id="GO:0000270">
    <property type="term" value="P:peptidoglycan metabolic process"/>
    <property type="evidence" value="ECO:0007669"/>
    <property type="project" value="InterPro"/>
</dbReference>
<dbReference type="Pfam" id="PF01464">
    <property type="entry name" value="SLT"/>
    <property type="match status" value="1"/>
</dbReference>
<organism evidence="3 4">
    <name type="scientific">Ekhidna lutea</name>
    <dbReference type="NCBI Taxonomy" id="447679"/>
    <lineage>
        <taxon>Bacteria</taxon>
        <taxon>Pseudomonadati</taxon>
        <taxon>Bacteroidota</taxon>
        <taxon>Cytophagia</taxon>
        <taxon>Cytophagales</taxon>
        <taxon>Reichenbachiellaceae</taxon>
        <taxon>Ekhidna</taxon>
    </lineage>
</organism>
<dbReference type="InterPro" id="IPR008258">
    <property type="entry name" value="Transglycosylase_SLT_dom_1"/>
</dbReference>
<feature type="domain" description="LysM" evidence="2">
    <location>
        <begin position="329"/>
        <end position="372"/>
    </location>
</feature>
<dbReference type="SMART" id="SM00257">
    <property type="entry name" value="LysM"/>
    <property type="match status" value="2"/>
</dbReference>
<dbReference type="GO" id="GO:0016020">
    <property type="term" value="C:membrane"/>
    <property type="evidence" value="ECO:0007669"/>
    <property type="project" value="InterPro"/>
</dbReference>
<dbReference type="PROSITE" id="PS51782">
    <property type="entry name" value="LYSM"/>
    <property type="match status" value="2"/>
</dbReference>
<name>A0A239IV54_EKHLU</name>
<accession>A0A239IV54</accession>
<dbReference type="Gene3D" id="1.10.530.10">
    <property type="match status" value="1"/>
</dbReference>
<dbReference type="Pfam" id="PF01476">
    <property type="entry name" value="LysM"/>
    <property type="match status" value="2"/>
</dbReference>
<dbReference type="InterPro" id="IPR036779">
    <property type="entry name" value="LysM_dom_sf"/>
</dbReference>
<dbReference type="SUPFAM" id="SSF53955">
    <property type="entry name" value="Lysozyme-like"/>
    <property type="match status" value="1"/>
</dbReference>